<dbReference type="EMBL" id="JAPFFI010000022">
    <property type="protein sequence ID" value="KAJ6329399.1"/>
    <property type="molecule type" value="Genomic_DNA"/>
</dbReference>
<feature type="signal peptide" evidence="1">
    <location>
        <begin position="1"/>
        <end position="24"/>
    </location>
</feature>
<comment type="caution">
    <text evidence="2">The sequence shown here is derived from an EMBL/GenBank/DDBJ whole genome shotgun (WGS) entry which is preliminary data.</text>
</comment>
<evidence type="ECO:0000313" key="2">
    <source>
        <dbReference type="EMBL" id="KAJ6329399.1"/>
    </source>
</evidence>
<feature type="chain" id="PRO_5046851815" evidence="1">
    <location>
        <begin position="25"/>
        <end position="114"/>
    </location>
</feature>
<accession>A0ABQ9ABD2</accession>
<reference evidence="2" key="1">
    <citation type="submission" date="2022-10" db="EMBL/GenBank/DDBJ databases">
        <authorList>
            <person name="Hyden B.L."/>
            <person name="Feng K."/>
            <person name="Yates T."/>
            <person name="Jawdy S."/>
            <person name="Smart L.B."/>
            <person name="Muchero W."/>
        </authorList>
    </citation>
    <scope>NUCLEOTIDE SEQUENCE</scope>
    <source>
        <tissue evidence="2">Shoot tip</tissue>
    </source>
</reference>
<protein>
    <submittedName>
        <fullName evidence="2">Uncharacterized protein</fullName>
    </submittedName>
</protein>
<evidence type="ECO:0000256" key="1">
    <source>
        <dbReference type="SAM" id="SignalP"/>
    </source>
</evidence>
<evidence type="ECO:0000313" key="3">
    <source>
        <dbReference type="Proteomes" id="UP001141253"/>
    </source>
</evidence>
<dbReference type="PANTHER" id="PTHR33386:SF13">
    <property type="entry name" value="EXPRESSED PROTEIN"/>
    <property type="match status" value="1"/>
</dbReference>
<proteinExistence type="predicted"/>
<organism evidence="2 3">
    <name type="scientific">Salix suchowensis</name>
    <dbReference type="NCBI Taxonomy" id="1278906"/>
    <lineage>
        <taxon>Eukaryota</taxon>
        <taxon>Viridiplantae</taxon>
        <taxon>Streptophyta</taxon>
        <taxon>Embryophyta</taxon>
        <taxon>Tracheophyta</taxon>
        <taxon>Spermatophyta</taxon>
        <taxon>Magnoliopsida</taxon>
        <taxon>eudicotyledons</taxon>
        <taxon>Gunneridae</taxon>
        <taxon>Pentapetalae</taxon>
        <taxon>rosids</taxon>
        <taxon>fabids</taxon>
        <taxon>Malpighiales</taxon>
        <taxon>Salicaceae</taxon>
        <taxon>Saliceae</taxon>
        <taxon>Salix</taxon>
    </lineage>
</organism>
<dbReference type="PANTHER" id="PTHR33386">
    <property type="entry name" value="OS02G0740600 PROTEIN"/>
    <property type="match status" value="1"/>
</dbReference>
<keyword evidence="1" id="KW-0732">Signal</keyword>
<gene>
    <name evidence="2" type="ORF">OIU77_010972</name>
</gene>
<sequence length="114" mass="12436">MYVTTVPAHPFFFLFFFELTPVLSYDSAAENTSMGSKAPSWADQWGSGSFSKEDDEKFTAKVGHNNGSNKMAEVKAAASTGLDKAKTAAQKVKSGTSVGIKWVKNQYQKKKTSK</sequence>
<name>A0ABQ9ABD2_9ROSI</name>
<dbReference type="Proteomes" id="UP001141253">
    <property type="component" value="Chromosome 14"/>
</dbReference>
<keyword evidence="3" id="KW-1185">Reference proteome</keyword>
<reference evidence="2" key="2">
    <citation type="journal article" date="2023" name="Int. J. Mol. Sci.">
        <title>De Novo Assembly and Annotation of 11 Diverse Shrub Willow (Salix) Genomes Reveals Novel Gene Organization in Sex-Linked Regions.</title>
        <authorList>
            <person name="Hyden B."/>
            <person name="Feng K."/>
            <person name="Yates T.B."/>
            <person name="Jawdy S."/>
            <person name="Cereghino C."/>
            <person name="Smart L.B."/>
            <person name="Muchero W."/>
        </authorList>
    </citation>
    <scope>NUCLEOTIDE SEQUENCE</scope>
    <source>
        <tissue evidence="2">Shoot tip</tissue>
    </source>
</reference>